<dbReference type="GO" id="GO:0031012">
    <property type="term" value="C:extracellular matrix"/>
    <property type="evidence" value="ECO:0007669"/>
    <property type="project" value="TreeGrafter"/>
</dbReference>
<dbReference type="InterPro" id="IPR050904">
    <property type="entry name" value="Adhesion/Biosynth-related"/>
</dbReference>
<dbReference type="GO" id="GO:0050839">
    <property type="term" value="F:cell adhesion molecule binding"/>
    <property type="evidence" value="ECO:0007669"/>
    <property type="project" value="TreeGrafter"/>
</dbReference>
<dbReference type="InParanoid" id="A0A7M7J3H2"/>
<dbReference type="RefSeq" id="XP_022646343.1">
    <property type="nucleotide sequence ID" value="XM_022790608.1"/>
</dbReference>
<dbReference type="PROSITE" id="PS50213">
    <property type="entry name" value="FAS1"/>
    <property type="match status" value="4"/>
</dbReference>
<keyword evidence="5" id="KW-1185">Reference proteome</keyword>
<evidence type="ECO:0000256" key="2">
    <source>
        <dbReference type="SAM" id="SignalP"/>
    </source>
</evidence>
<name>A0A7M7J3H2_VARDE</name>
<dbReference type="FunCoup" id="A0A7M7J3H2">
    <property type="interactions" value="42"/>
</dbReference>
<dbReference type="GO" id="GO:0007155">
    <property type="term" value="P:cell adhesion"/>
    <property type="evidence" value="ECO:0007669"/>
    <property type="project" value="TreeGrafter"/>
</dbReference>
<feature type="domain" description="FAS1" evidence="3">
    <location>
        <begin position="425"/>
        <end position="565"/>
    </location>
</feature>
<dbReference type="AlphaFoldDB" id="A0A7M7J3H2"/>
<dbReference type="GeneID" id="111244051"/>
<dbReference type="InterPro" id="IPR036378">
    <property type="entry name" value="FAS1_dom_sf"/>
</dbReference>
<dbReference type="GO" id="GO:0030198">
    <property type="term" value="P:extracellular matrix organization"/>
    <property type="evidence" value="ECO:0007669"/>
    <property type="project" value="TreeGrafter"/>
</dbReference>
<feature type="signal peptide" evidence="2">
    <location>
        <begin position="1"/>
        <end position="16"/>
    </location>
</feature>
<evidence type="ECO:0000313" key="5">
    <source>
        <dbReference type="Proteomes" id="UP000594260"/>
    </source>
</evidence>
<dbReference type="OrthoDB" id="286301at2759"/>
<feature type="domain" description="FAS1" evidence="3">
    <location>
        <begin position="292"/>
        <end position="424"/>
    </location>
</feature>
<dbReference type="Gene3D" id="2.30.180.10">
    <property type="entry name" value="FAS1 domain"/>
    <property type="match status" value="4"/>
</dbReference>
<accession>A0A7M7J3H2</accession>
<feature type="domain" description="FAS1" evidence="3">
    <location>
        <begin position="569"/>
        <end position="705"/>
    </location>
</feature>
<dbReference type="EnsemblMetazoa" id="XM_022790608">
    <property type="protein sequence ID" value="XP_022646343"/>
    <property type="gene ID" value="LOC111244051"/>
</dbReference>
<feature type="compositionally biased region" description="Polar residues" evidence="1">
    <location>
        <begin position="717"/>
        <end position="728"/>
    </location>
</feature>
<organism evidence="4 5">
    <name type="scientific">Varroa destructor</name>
    <name type="common">Honeybee mite</name>
    <dbReference type="NCBI Taxonomy" id="109461"/>
    <lineage>
        <taxon>Eukaryota</taxon>
        <taxon>Metazoa</taxon>
        <taxon>Ecdysozoa</taxon>
        <taxon>Arthropoda</taxon>
        <taxon>Chelicerata</taxon>
        <taxon>Arachnida</taxon>
        <taxon>Acari</taxon>
        <taxon>Parasitiformes</taxon>
        <taxon>Mesostigmata</taxon>
        <taxon>Gamasina</taxon>
        <taxon>Dermanyssoidea</taxon>
        <taxon>Varroidae</taxon>
        <taxon>Varroa</taxon>
    </lineage>
</organism>
<protein>
    <recommendedName>
        <fullName evidence="3">FAS1 domain-containing protein</fullName>
    </recommendedName>
</protein>
<evidence type="ECO:0000313" key="4">
    <source>
        <dbReference type="EnsemblMetazoa" id="XP_022646343"/>
    </source>
</evidence>
<dbReference type="InterPro" id="IPR000782">
    <property type="entry name" value="FAS1_domain"/>
</dbReference>
<sequence length="741" mass="82482">MKWLGVVLLGTVLVVAQNRTDNRKNQRPDVNRNRRQTPFDSFFNRVGVPNRGDLTPFSVDGMFAVAPYGNQQPWWKGSNVCMTKKEEEVEGISPENLLFSLQSTQCSESPTTHTCITKIRTANESKNVIEKYTCCHGFTRRQDGPGCIEADLKDLSEALKIIGTTEFGKFVDDSKVTKRSGSDVNVTVFAPTNNAIKKLEAKKAEGGNGEGENEVSSADMASAHMLEGYFQLADLVDEQKIATLDDKSSIRFNEFYNPHKVLTANCVPIVAADNFHKNGVIHVVDGFLPIPTKTVKEVLSSDPRFSTFSEILGMSELVDKLDDQEAHYTVFAPTEDAFKGIDAETLEMWKKGEGCVDQLLQGHIVPHTICTSAVPQQARVRNVLRVPIMLQKSPDGRVTAEGVEIEEKDIIATNGVVHALKNVMLSQTSKSLLDTLKAHKLIDLVHLIDSNELTERLNGLKNFTFFAPTEEAIKDVSLKEWDSMKAEQKIQALFLYHTTESKVGLKSLFNNMIMNSQLEKAQIRVNVYSRNNNFDDATYSAQCARIVSRPIDVCGGSIYFVDKVLRQPETSIWTLIENNKNLQVFRKLVTKAGLESQLKENTGPFTVLAPTDEAFKKLTRDEMEALEKGDGVEALVKTHILTDMLCSAGVNYNSAFAVQEHRNLDGKSVSAQRSLRGHVYFGGARAEDKDLTANNGVVHIIDRVLNAQPEQKPQPAHAQSQGPQPQGTENRRYVSFEFPHF</sequence>
<dbReference type="Proteomes" id="UP000594260">
    <property type="component" value="Unplaced"/>
</dbReference>
<reference evidence="4" key="1">
    <citation type="submission" date="2021-01" db="UniProtKB">
        <authorList>
            <consortium name="EnsemblMetazoa"/>
        </authorList>
    </citation>
    <scope>IDENTIFICATION</scope>
</reference>
<dbReference type="GO" id="GO:0005615">
    <property type="term" value="C:extracellular space"/>
    <property type="evidence" value="ECO:0007669"/>
    <property type="project" value="TreeGrafter"/>
</dbReference>
<dbReference type="KEGG" id="vde:111244051"/>
<dbReference type="PANTHER" id="PTHR10900:SF77">
    <property type="entry name" value="FI19380P1"/>
    <property type="match status" value="1"/>
</dbReference>
<feature type="region of interest" description="Disordered" evidence="1">
    <location>
        <begin position="709"/>
        <end position="732"/>
    </location>
</feature>
<dbReference type="SUPFAM" id="SSF82153">
    <property type="entry name" value="FAS1 domain"/>
    <property type="match status" value="4"/>
</dbReference>
<feature type="domain" description="FAS1" evidence="3">
    <location>
        <begin position="142"/>
        <end position="288"/>
    </location>
</feature>
<dbReference type="OMA" id="IRINEFY"/>
<proteinExistence type="predicted"/>
<dbReference type="Pfam" id="PF02469">
    <property type="entry name" value="Fasciclin"/>
    <property type="match status" value="4"/>
</dbReference>
<feature type="chain" id="PRO_5029623961" description="FAS1 domain-containing protein" evidence="2">
    <location>
        <begin position="17"/>
        <end position="741"/>
    </location>
</feature>
<keyword evidence="2" id="KW-0732">Signal</keyword>
<dbReference type="PANTHER" id="PTHR10900">
    <property type="entry name" value="PERIOSTIN-RELATED"/>
    <property type="match status" value="1"/>
</dbReference>
<evidence type="ECO:0000259" key="3">
    <source>
        <dbReference type="PROSITE" id="PS50213"/>
    </source>
</evidence>
<dbReference type="SMART" id="SM00554">
    <property type="entry name" value="FAS1"/>
    <property type="match status" value="4"/>
</dbReference>
<evidence type="ECO:0000256" key="1">
    <source>
        <dbReference type="SAM" id="MobiDB-lite"/>
    </source>
</evidence>